<evidence type="ECO:0000313" key="8">
    <source>
        <dbReference type="Proteomes" id="UP000623129"/>
    </source>
</evidence>
<evidence type="ECO:0000256" key="3">
    <source>
        <dbReference type="ARBA" id="ARBA00022729"/>
    </source>
</evidence>
<comment type="subcellular location">
    <subcellularLocation>
        <location evidence="1">Secreted</location>
    </subcellularLocation>
</comment>
<evidence type="ECO:0000259" key="6">
    <source>
        <dbReference type="PROSITE" id="PS51473"/>
    </source>
</evidence>
<keyword evidence="2" id="KW-0964">Secreted</keyword>
<dbReference type="CDD" id="cd23509">
    <property type="entry name" value="Gnk2-like"/>
    <property type="match status" value="1"/>
</dbReference>
<proteinExistence type="inferred from homology"/>
<feature type="domain" description="Gnk2-homologous" evidence="6">
    <location>
        <begin position="14"/>
        <end position="120"/>
    </location>
</feature>
<reference evidence="7" key="1">
    <citation type="submission" date="2020-01" db="EMBL/GenBank/DDBJ databases">
        <title>Genome sequence of Kobresia littledalei, the first chromosome-level genome in the family Cyperaceae.</title>
        <authorList>
            <person name="Qu G."/>
        </authorList>
    </citation>
    <scope>NUCLEOTIDE SEQUENCE</scope>
    <source>
        <strain evidence="7">C.B.Clarke</strain>
        <tissue evidence="7">Leaf</tissue>
    </source>
</reference>
<evidence type="ECO:0000256" key="1">
    <source>
        <dbReference type="ARBA" id="ARBA00004613"/>
    </source>
</evidence>
<dbReference type="InterPro" id="IPR002902">
    <property type="entry name" value="GNK2"/>
</dbReference>
<dbReference type="InterPro" id="IPR050581">
    <property type="entry name" value="CRR_secretory_protein"/>
</dbReference>
<evidence type="ECO:0000256" key="2">
    <source>
        <dbReference type="ARBA" id="ARBA00022525"/>
    </source>
</evidence>
<sequence>MRYDTVNFVGQSDTGFVTILYNVQNATDPDAFDKAVSKLVKKVNSDAVSAGSGSLGREKAKFTEYITIYALAQCTKDLQPLDCAQCLSSTLQYFPIYCSHRQGCRVLYTSCMVRYEIYPFYFPLDGNSTSGADKYTKAILHPH</sequence>
<dbReference type="InterPro" id="IPR038408">
    <property type="entry name" value="GNK2_sf"/>
</dbReference>
<evidence type="ECO:0000256" key="5">
    <source>
        <dbReference type="ARBA" id="ARBA00038515"/>
    </source>
</evidence>
<comment type="similarity">
    <text evidence="5">Belongs to the cysteine-rich repeat secretory protein family.</text>
</comment>
<protein>
    <submittedName>
        <fullName evidence="7">Cysteine-rich repeat secretory protein 55-like protein</fullName>
    </submittedName>
</protein>
<dbReference type="Pfam" id="PF01657">
    <property type="entry name" value="Stress-antifung"/>
    <property type="match status" value="1"/>
</dbReference>
<gene>
    <name evidence="7" type="ORF">FCM35_KLT03882</name>
</gene>
<accession>A0A833QZ11</accession>
<dbReference type="PANTHER" id="PTHR32411:SF55">
    <property type="entry name" value="CYSTEINE-RICH REPEAT SECRETORY PROTEIN 55"/>
    <property type="match status" value="1"/>
</dbReference>
<evidence type="ECO:0000256" key="4">
    <source>
        <dbReference type="ARBA" id="ARBA00022737"/>
    </source>
</evidence>
<keyword evidence="8" id="KW-1185">Reference proteome</keyword>
<name>A0A833QZ11_9POAL</name>
<dbReference type="OrthoDB" id="1731016at2759"/>
<comment type="caution">
    <text evidence="7">The sequence shown here is derived from an EMBL/GenBank/DDBJ whole genome shotgun (WGS) entry which is preliminary data.</text>
</comment>
<dbReference type="Proteomes" id="UP000623129">
    <property type="component" value="Unassembled WGS sequence"/>
</dbReference>
<dbReference type="AlphaFoldDB" id="A0A833QZ11"/>
<keyword evidence="3" id="KW-0732">Signal</keyword>
<dbReference type="PROSITE" id="PS51473">
    <property type="entry name" value="GNK2"/>
    <property type="match status" value="1"/>
</dbReference>
<dbReference type="PANTHER" id="PTHR32411">
    <property type="entry name" value="CYSTEINE-RICH REPEAT SECRETORY PROTEIN 38-RELATED"/>
    <property type="match status" value="1"/>
</dbReference>
<dbReference type="EMBL" id="SWLB01000013">
    <property type="protein sequence ID" value="KAF3330528.1"/>
    <property type="molecule type" value="Genomic_DNA"/>
</dbReference>
<dbReference type="FunFam" id="3.30.430.20:FF:000002">
    <property type="entry name" value="Cysteine-rich receptor-like protein kinase 10"/>
    <property type="match status" value="1"/>
</dbReference>
<dbReference type="Gene3D" id="3.30.430.20">
    <property type="entry name" value="Gnk2 domain, C-X8-C-X2-C motif"/>
    <property type="match status" value="1"/>
</dbReference>
<evidence type="ECO:0000313" key="7">
    <source>
        <dbReference type="EMBL" id="KAF3330528.1"/>
    </source>
</evidence>
<dbReference type="GO" id="GO:0005576">
    <property type="term" value="C:extracellular region"/>
    <property type="evidence" value="ECO:0007669"/>
    <property type="project" value="UniProtKB-SubCell"/>
</dbReference>
<keyword evidence="4" id="KW-0677">Repeat</keyword>
<organism evidence="7 8">
    <name type="scientific">Carex littledalei</name>
    <dbReference type="NCBI Taxonomy" id="544730"/>
    <lineage>
        <taxon>Eukaryota</taxon>
        <taxon>Viridiplantae</taxon>
        <taxon>Streptophyta</taxon>
        <taxon>Embryophyta</taxon>
        <taxon>Tracheophyta</taxon>
        <taxon>Spermatophyta</taxon>
        <taxon>Magnoliopsida</taxon>
        <taxon>Liliopsida</taxon>
        <taxon>Poales</taxon>
        <taxon>Cyperaceae</taxon>
        <taxon>Cyperoideae</taxon>
        <taxon>Cariceae</taxon>
        <taxon>Carex</taxon>
        <taxon>Carex subgen. Euthyceras</taxon>
    </lineage>
</organism>